<proteinExistence type="predicted"/>
<dbReference type="EMBL" id="BAYX01000016">
    <property type="protein sequence ID" value="GAJ96087.1"/>
    <property type="molecule type" value="Genomic_DNA"/>
</dbReference>
<organism evidence="1 2">
    <name type="scientific">Rhizobium rhizogenes NBRC 13257</name>
    <dbReference type="NCBI Taxonomy" id="1220581"/>
    <lineage>
        <taxon>Bacteria</taxon>
        <taxon>Pseudomonadati</taxon>
        <taxon>Pseudomonadota</taxon>
        <taxon>Alphaproteobacteria</taxon>
        <taxon>Hyphomicrobiales</taxon>
        <taxon>Rhizobiaceae</taxon>
        <taxon>Rhizobium/Agrobacterium group</taxon>
        <taxon>Rhizobium</taxon>
    </lineage>
</organism>
<gene>
    <name evidence="1" type="ORF">RRH01S_16_00370</name>
</gene>
<dbReference type="AlphaFoldDB" id="A0AA87U6X2"/>
<sequence length="60" mass="6708">MLGLIDVDEDHAIRPLKRHHVAGAGEIFPLSGERRLCPIGANLRLDSKNRDVIHRIDAND</sequence>
<evidence type="ECO:0000313" key="2">
    <source>
        <dbReference type="Proteomes" id="UP000026941"/>
    </source>
</evidence>
<evidence type="ECO:0000313" key="1">
    <source>
        <dbReference type="EMBL" id="GAJ96087.1"/>
    </source>
</evidence>
<comment type="caution">
    <text evidence="1">The sequence shown here is derived from an EMBL/GenBank/DDBJ whole genome shotgun (WGS) entry which is preliminary data.</text>
</comment>
<dbReference type="Proteomes" id="UP000026941">
    <property type="component" value="Unassembled WGS sequence"/>
</dbReference>
<reference evidence="1 2" key="1">
    <citation type="submission" date="2014-05" db="EMBL/GenBank/DDBJ databases">
        <title>Whole genome shotgun sequence of Rhizobium rhizogenes NBRC 13257.</title>
        <authorList>
            <person name="Katano-Makiyama Y."/>
            <person name="Hosoyama A."/>
            <person name="Hashimoto M."/>
            <person name="Hosoyama Y."/>
            <person name="Noguchi M."/>
            <person name="Tsuchikane K."/>
            <person name="Kimura A."/>
            <person name="Ohji S."/>
            <person name="Ichikawa N."/>
            <person name="Yamazoe A."/>
            <person name="Fujita N."/>
        </authorList>
    </citation>
    <scope>NUCLEOTIDE SEQUENCE [LARGE SCALE GENOMIC DNA]</scope>
    <source>
        <strain evidence="1 2">NBRC 13257</strain>
    </source>
</reference>
<accession>A0AA87U6X2</accession>
<protein>
    <submittedName>
        <fullName evidence="1">Uncharacterized protein</fullName>
    </submittedName>
</protein>
<name>A0AA87U6X2_RHIRH</name>